<dbReference type="InterPro" id="IPR050538">
    <property type="entry name" value="MAP_kinase_kinase_kinase"/>
</dbReference>
<dbReference type="PANTHER" id="PTHR48016">
    <property type="entry name" value="MAP KINASE KINASE KINASE SSK2-RELATED-RELATED"/>
    <property type="match status" value="1"/>
</dbReference>
<evidence type="ECO:0000256" key="1">
    <source>
        <dbReference type="ARBA" id="ARBA00006529"/>
    </source>
</evidence>
<keyword evidence="10" id="KW-0175">Coiled coil</keyword>
<reference evidence="13" key="1">
    <citation type="submission" date="2024-02" db="EMBL/GenBank/DDBJ databases">
        <authorList>
            <consortium name="ELIXIR-Norway"/>
            <consortium name="Elixir Norway"/>
        </authorList>
    </citation>
    <scope>NUCLEOTIDE SEQUENCE</scope>
</reference>
<name>A0ABP0V1G8_9BRYO</name>
<feature type="domain" description="Protein kinase" evidence="12">
    <location>
        <begin position="57"/>
        <end position="319"/>
    </location>
</feature>
<evidence type="ECO:0000313" key="14">
    <source>
        <dbReference type="Proteomes" id="UP001497512"/>
    </source>
</evidence>
<dbReference type="Proteomes" id="UP001497512">
    <property type="component" value="Chromosome 8"/>
</dbReference>
<feature type="region of interest" description="Disordered" evidence="11">
    <location>
        <begin position="555"/>
        <end position="603"/>
    </location>
</feature>
<dbReference type="Pfam" id="PF00069">
    <property type="entry name" value="Pkinase"/>
    <property type="match status" value="1"/>
</dbReference>
<dbReference type="PROSITE" id="PS50011">
    <property type="entry name" value="PROTEIN_KINASE_DOM"/>
    <property type="match status" value="1"/>
</dbReference>
<dbReference type="EMBL" id="OZ019900">
    <property type="protein sequence ID" value="CAK9235349.1"/>
    <property type="molecule type" value="Genomic_DNA"/>
</dbReference>
<dbReference type="InterPro" id="IPR017441">
    <property type="entry name" value="Protein_kinase_ATP_BS"/>
</dbReference>
<keyword evidence="4 9" id="KW-0547">Nucleotide-binding</keyword>
<organism evidence="13 14">
    <name type="scientific">Sphagnum troendelagicum</name>
    <dbReference type="NCBI Taxonomy" id="128251"/>
    <lineage>
        <taxon>Eukaryota</taxon>
        <taxon>Viridiplantae</taxon>
        <taxon>Streptophyta</taxon>
        <taxon>Embryophyta</taxon>
        <taxon>Bryophyta</taxon>
        <taxon>Sphagnophytina</taxon>
        <taxon>Sphagnopsida</taxon>
        <taxon>Sphagnales</taxon>
        <taxon>Sphagnaceae</taxon>
        <taxon>Sphagnum</taxon>
    </lineage>
</organism>
<dbReference type="SMART" id="SM00220">
    <property type="entry name" value="S_TKc"/>
    <property type="match status" value="1"/>
</dbReference>
<evidence type="ECO:0000256" key="10">
    <source>
        <dbReference type="SAM" id="Coils"/>
    </source>
</evidence>
<dbReference type="PROSITE" id="PS00108">
    <property type="entry name" value="PROTEIN_KINASE_ST"/>
    <property type="match status" value="1"/>
</dbReference>
<proteinExistence type="inferred from homology"/>
<sequence>MENPLYRLKSYLFFRLKFGEFSPPKKTLVKKYGTGIERAATKMQGLPRMGSPRAIRWRKGELIGAGAYGRVYMGLNLDSGELIAVKQVCISVNNITKEKAQAHIRELEEEVKLLQNLSHPNIVRYLGTAREEEALNIFLEFVPGGSIASLLGKFGSFTEPVIRMYTRQLLVGLEYLHSNHIMHRDIKGANILVDNKGCIKLADFGASKKVVKLATISEAKSMKGTPYWMAPEVIRQTGHNWQADMWSVGCTVIEMATGKPPWSQQFQEVAALFHIGTTKSHPPIPEHLSHQGKDFLLKCLQREPTLRPSATELLKHPFVLTCEIQGGLDGSEDIQQQAAADGHLQEQQANRGNTELRSVKGTWRQIGQDSWKATGVLGKGSSFSFRGSPHSVKNSDNINWASRRVGNSDMDDLNCSVRLDSVRFDSIQHDTWNESYNPVSEPSFVDGNNWRLNLTANGGFSVGGPVANGDLASMGTPECEHSLSDRGWSLQQQEEDEVTESKIRAFLDDKALELKRLQTPLYEELYETSMRSSEIPASTGPAESFIAPLNPAIAKQQTHSPSKSPGSLSGRSIGIRSSQESETSVSSGSPSGTGAPSPSVNCSPLLEIPSARLNEWKGLINETQQPLPSPSLSSSERQRLWKEELEQELRMKREEKRKQLAKQGSPMSPPNSKGLQRPASRLATASQI</sequence>
<evidence type="ECO:0000313" key="13">
    <source>
        <dbReference type="EMBL" id="CAK9235349.1"/>
    </source>
</evidence>
<evidence type="ECO:0000256" key="6">
    <source>
        <dbReference type="ARBA" id="ARBA00022840"/>
    </source>
</evidence>
<feature type="region of interest" description="Disordered" evidence="11">
    <location>
        <begin position="651"/>
        <end position="688"/>
    </location>
</feature>
<dbReference type="PANTHER" id="PTHR48016:SF56">
    <property type="entry name" value="MAPKK KINASE"/>
    <property type="match status" value="1"/>
</dbReference>
<keyword evidence="5" id="KW-0418">Kinase</keyword>
<dbReference type="CDD" id="cd06606">
    <property type="entry name" value="STKc_MAPKKK"/>
    <property type="match status" value="1"/>
</dbReference>
<dbReference type="EC" id="2.7.11.25" evidence="2"/>
<evidence type="ECO:0000256" key="9">
    <source>
        <dbReference type="PROSITE-ProRule" id="PRU10141"/>
    </source>
</evidence>
<evidence type="ECO:0000256" key="8">
    <source>
        <dbReference type="ARBA" id="ARBA00048329"/>
    </source>
</evidence>
<evidence type="ECO:0000256" key="11">
    <source>
        <dbReference type="SAM" id="MobiDB-lite"/>
    </source>
</evidence>
<comment type="similarity">
    <text evidence="1">Belongs to the protein kinase superfamily. STE Ser/Thr protein kinase family. MAP kinase kinase kinase subfamily.</text>
</comment>
<dbReference type="InterPro" id="IPR008271">
    <property type="entry name" value="Ser/Thr_kinase_AS"/>
</dbReference>
<dbReference type="InterPro" id="IPR011009">
    <property type="entry name" value="Kinase-like_dom_sf"/>
</dbReference>
<keyword evidence="3" id="KW-0808">Transferase</keyword>
<dbReference type="PROSITE" id="PS00107">
    <property type="entry name" value="PROTEIN_KINASE_ATP"/>
    <property type="match status" value="1"/>
</dbReference>
<dbReference type="Gene3D" id="1.10.510.10">
    <property type="entry name" value="Transferase(Phosphotransferase) domain 1"/>
    <property type="match status" value="1"/>
</dbReference>
<evidence type="ECO:0000256" key="3">
    <source>
        <dbReference type="ARBA" id="ARBA00022679"/>
    </source>
</evidence>
<comment type="catalytic activity">
    <reaction evidence="8">
        <text>L-seryl-[protein] + ATP = O-phospho-L-seryl-[protein] + ADP + H(+)</text>
        <dbReference type="Rhea" id="RHEA:17989"/>
        <dbReference type="Rhea" id="RHEA-COMP:9863"/>
        <dbReference type="Rhea" id="RHEA-COMP:11604"/>
        <dbReference type="ChEBI" id="CHEBI:15378"/>
        <dbReference type="ChEBI" id="CHEBI:29999"/>
        <dbReference type="ChEBI" id="CHEBI:30616"/>
        <dbReference type="ChEBI" id="CHEBI:83421"/>
        <dbReference type="ChEBI" id="CHEBI:456216"/>
        <dbReference type="EC" id="2.7.11.25"/>
    </reaction>
</comment>
<dbReference type="InterPro" id="IPR000719">
    <property type="entry name" value="Prot_kinase_dom"/>
</dbReference>
<evidence type="ECO:0000256" key="2">
    <source>
        <dbReference type="ARBA" id="ARBA00012406"/>
    </source>
</evidence>
<evidence type="ECO:0000256" key="7">
    <source>
        <dbReference type="ARBA" id="ARBA00047559"/>
    </source>
</evidence>
<evidence type="ECO:0000256" key="4">
    <source>
        <dbReference type="ARBA" id="ARBA00022741"/>
    </source>
</evidence>
<feature type="compositionally biased region" description="Low complexity" evidence="11">
    <location>
        <begin position="564"/>
        <end position="600"/>
    </location>
</feature>
<comment type="catalytic activity">
    <reaction evidence="7">
        <text>L-threonyl-[protein] + ATP = O-phospho-L-threonyl-[protein] + ADP + H(+)</text>
        <dbReference type="Rhea" id="RHEA:46608"/>
        <dbReference type="Rhea" id="RHEA-COMP:11060"/>
        <dbReference type="Rhea" id="RHEA-COMP:11605"/>
        <dbReference type="ChEBI" id="CHEBI:15378"/>
        <dbReference type="ChEBI" id="CHEBI:30013"/>
        <dbReference type="ChEBI" id="CHEBI:30616"/>
        <dbReference type="ChEBI" id="CHEBI:61977"/>
        <dbReference type="ChEBI" id="CHEBI:456216"/>
        <dbReference type="EC" id="2.7.11.25"/>
    </reaction>
</comment>
<accession>A0ABP0V1G8</accession>
<protein>
    <recommendedName>
        <fullName evidence="2">mitogen-activated protein kinase kinase kinase</fullName>
        <ecNumber evidence="2">2.7.11.25</ecNumber>
    </recommendedName>
</protein>
<keyword evidence="14" id="KW-1185">Reference proteome</keyword>
<dbReference type="SUPFAM" id="SSF56112">
    <property type="entry name" value="Protein kinase-like (PK-like)"/>
    <property type="match status" value="1"/>
</dbReference>
<evidence type="ECO:0000256" key="5">
    <source>
        <dbReference type="ARBA" id="ARBA00022777"/>
    </source>
</evidence>
<evidence type="ECO:0000259" key="12">
    <source>
        <dbReference type="PROSITE" id="PS50011"/>
    </source>
</evidence>
<keyword evidence="6 9" id="KW-0067">ATP-binding</keyword>
<feature type="coiled-coil region" evidence="10">
    <location>
        <begin position="90"/>
        <end position="117"/>
    </location>
</feature>
<feature type="binding site" evidence="9">
    <location>
        <position position="86"/>
    </location>
    <ligand>
        <name>ATP</name>
        <dbReference type="ChEBI" id="CHEBI:30616"/>
    </ligand>
</feature>
<gene>
    <name evidence="13" type="ORF">CSSPTR1EN2_LOCUS22672</name>
</gene>